<gene>
    <name evidence="1" type="ORF">D0962_28380</name>
</gene>
<sequence length="207" mass="24431">MYPHPLTAQFEEFYRRWLTKAQQYDAAEPEELFDKFFSLYVVYNALYTKTATYLHNKAVREGTEEYQLDPNGSFPDRQAATRYVCQLLKSSSLMQSLESSSETSRALKELKAIVAEQHFRICLNPVTGEWEQERDLQLVSMLESNSKDENARAILQVIYQIRCNMFHGRKDIQPIQQKILVPLIIIFEKVIKKLFLKIEQVYQEFSW</sequence>
<name>A0A6M0SDR1_9CYAN</name>
<evidence type="ECO:0000313" key="2">
    <source>
        <dbReference type="Proteomes" id="UP000473574"/>
    </source>
</evidence>
<dbReference type="Proteomes" id="UP000473574">
    <property type="component" value="Unassembled WGS sequence"/>
</dbReference>
<dbReference type="EMBL" id="QZCE01000002">
    <property type="protein sequence ID" value="NEZ66630.1"/>
    <property type="molecule type" value="Genomic_DNA"/>
</dbReference>
<dbReference type="RefSeq" id="WP_163668961.1">
    <property type="nucleotide sequence ID" value="NZ_QZCE01000002.1"/>
</dbReference>
<protein>
    <recommendedName>
        <fullName evidence="3">Apea-like HEPN domain-containing protein</fullName>
    </recommendedName>
</protein>
<evidence type="ECO:0000313" key="1">
    <source>
        <dbReference type="EMBL" id="NEZ66630.1"/>
    </source>
</evidence>
<comment type="caution">
    <text evidence="1">The sequence shown here is derived from an EMBL/GenBank/DDBJ whole genome shotgun (WGS) entry which is preliminary data.</text>
</comment>
<dbReference type="AlphaFoldDB" id="A0A6M0SDR1"/>
<accession>A0A6M0SDR1</accession>
<organism evidence="1 2">
    <name type="scientific">Adonisia turfae CCMR0082</name>
    <dbReference type="NCBI Taxonomy" id="2304604"/>
    <lineage>
        <taxon>Bacteria</taxon>
        <taxon>Bacillati</taxon>
        <taxon>Cyanobacteriota</taxon>
        <taxon>Adonisia</taxon>
        <taxon>Adonisia turfae</taxon>
    </lineage>
</organism>
<reference evidence="1 2" key="1">
    <citation type="journal article" date="2020" name="Microb. Ecol.">
        <title>Ecogenomics of the Marine Benthic Filamentous Cyanobacterium Adonisia.</title>
        <authorList>
            <person name="Walter J.M."/>
            <person name="Coutinho F.H."/>
            <person name="Leomil L."/>
            <person name="Hargreaves P.I."/>
            <person name="Campeao M.E."/>
            <person name="Vieira V.V."/>
            <person name="Silva B.S."/>
            <person name="Fistarol G.O."/>
            <person name="Salomon P.S."/>
            <person name="Sawabe T."/>
            <person name="Mino S."/>
            <person name="Hosokawa M."/>
            <person name="Miyashita H."/>
            <person name="Maruyama F."/>
            <person name="van Verk M.C."/>
            <person name="Dutilh B.E."/>
            <person name="Thompson C.C."/>
            <person name="Thompson F.L."/>
        </authorList>
    </citation>
    <scope>NUCLEOTIDE SEQUENCE [LARGE SCALE GENOMIC DNA]</scope>
    <source>
        <strain evidence="1 2">CCMR0082</strain>
    </source>
</reference>
<proteinExistence type="predicted"/>
<evidence type="ECO:0008006" key="3">
    <source>
        <dbReference type="Google" id="ProtNLM"/>
    </source>
</evidence>